<proteinExistence type="predicted"/>
<feature type="transmembrane region" description="Helical" evidence="1">
    <location>
        <begin position="7"/>
        <end position="28"/>
    </location>
</feature>
<dbReference type="Pfam" id="PF25917">
    <property type="entry name" value="BSH_RND"/>
    <property type="match status" value="1"/>
</dbReference>
<dbReference type="RefSeq" id="WP_250723436.1">
    <property type="nucleotide sequence ID" value="NZ_CP098400.1"/>
</dbReference>
<reference evidence="4" key="2">
    <citation type="submission" date="2022-06" db="EMBL/GenBank/DDBJ databases">
        <title>Xiashengella guii gen. nov. sp. nov., a bacterium isolated form anaerobic digestion tank.</title>
        <authorList>
            <person name="Huang H."/>
        </authorList>
    </citation>
    <scope>NUCLEOTIDE SEQUENCE</scope>
    <source>
        <strain evidence="4">Ai-910</strain>
    </source>
</reference>
<keyword evidence="1" id="KW-1133">Transmembrane helix</keyword>
<keyword evidence="1" id="KW-0472">Membrane</keyword>
<gene>
    <name evidence="4" type="ORF">M9189_11620</name>
</gene>
<keyword evidence="5" id="KW-1185">Reference proteome</keyword>
<accession>A0A9J6ZNM0</accession>
<dbReference type="InterPro" id="IPR058625">
    <property type="entry name" value="MdtA-like_BSH"/>
</dbReference>
<dbReference type="Gene3D" id="2.40.50.100">
    <property type="match status" value="1"/>
</dbReference>
<keyword evidence="1" id="KW-0812">Transmembrane</keyword>
<feature type="domain" description="Multidrug resistance protein MdtA-like alpha-helical hairpin" evidence="2">
    <location>
        <begin position="115"/>
        <end position="171"/>
    </location>
</feature>
<dbReference type="Proteomes" id="UP001056426">
    <property type="component" value="Chromosome"/>
</dbReference>
<sequence>MKQKSAIIAGAIASALLIFLIYTTWLLVREVPVELQGEAEARQMKVSLKLTGRIDSMAVYRGQSVNKGDFLYSISSPEVDARMSQAEAVKTAAEAQHKKAKTGAQEEDIRAAYNNYQKASAALEFARKSYTRVKNLYDNGVVPAQKLDETEMQLKIAEQTAEAAKAIWEKAEGGARIEDKEAAGALVKQAEGVVAEVASYLEETRAYAPIAGEIANIMSEVGELTPAGFPVVTLVDLDDIWIVFNIREDLLSPIRKGTRFEGRIPALGGEKQLFEVTYISVQGDYATWNATKSSGDFDKKTFEVHARPVAKIEGLRPGMSVLVNWDAIADKAKKE</sequence>
<dbReference type="AlphaFoldDB" id="A0A9J6ZNM0"/>
<evidence type="ECO:0000259" key="3">
    <source>
        <dbReference type="Pfam" id="PF25917"/>
    </source>
</evidence>
<dbReference type="Pfam" id="PF25876">
    <property type="entry name" value="HH_MFP_RND"/>
    <property type="match status" value="1"/>
</dbReference>
<organism evidence="4 5">
    <name type="scientific">Xiashengella succiniciproducens</name>
    <dbReference type="NCBI Taxonomy" id="2949635"/>
    <lineage>
        <taxon>Bacteria</taxon>
        <taxon>Pseudomonadati</taxon>
        <taxon>Bacteroidota</taxon>
        <taxon>Bacteroidia</taxon>
        <taxon>Marinilabiliales</taxon>
        <taxon>Marinilabiliaceae</taxon>
        <taxon>Xiashengella</taxon>
    </lineage>
</organism>
<dbReference type="Gene3D" id="2.40.30.170">
    <property type="match status" value="1"/>
</dbReference>
<dbReference type="InterPro" id="IPR058624">
    <property type="entry name" value="MdtA-like_HH"/>
</dbReference>
<feature type="domain" description="Multidrug resistance protein MdtA-like barrel-sandwich hybrid" evidence="3">
    <location>
        <begin position="43"/>
        <end position="230"/>
    </location>
</feature>
<reference evidence="4" key="1">
    <citation type="submission" date="2022-05" db="EMBL/GenBank/DDBJ databases">
        <authorList>
            <person name="Sun X."/>
        </authorList>
    </citation>
    <scope>NUCLEOTIDE SEQUENCE</scope>
    <source>
        <strain evidence="4">Ai-910</strain>
    </source>
</reference>
<dbReference type="PANTHER" id="PTHR30438:SF1">
    <property type="entry name" value="36 KDA ANTIGEN"/>
    <property type="match status" value="1"/>
</dbReference>
<dbReference type="PANTHER" id="PTHR30438">
    <property type="entry name" value="36 KDA ANTIGEN-RELATED"/>
    <property type="match status" value="1"/>
</dbReference>
<evidence type="ECO:0000259" key="2">
    <source>
        <dbReference type="Pfam" id="PF25876"/>
    </source>
</evidence>
<name>A0A9J6ZNM0_9BACT</name>
<dbReference type="Gene3D" id="1.10.287.470">
    <property type="entry name" value="Helix hairpin bin"/>
    <property type="match status" value="2"/>
</dbReference>
<evidence type="ECO:0000256" key="1">
    <source>
        <dbReference type="SAM" id="Phobius"/>
    </source>
</evidence>
<evidence type="ECO:0000313" key="4">
    <source>
        <dbReference type="EMBL" id="URW79500.1"/>
    </source>
</evidence>
<protein>
    <submittedName>
        <fullName evidence="4">Efflux RND transporter periplasmic adaptor subunit</fullName>
    </submittedName>
</protein>
<dbReference type="SUPFAM" id="SSF111369">
    <property type="entry name" value="HlyD-like secretion proteins"/>
    <property type="match status" value="2"/>
</dbReference>
<dbReference type="EMBL" id="CP098400">
    <property type="protein sequence ID" value="URW79500.1"/>
    <property type="molecule type" value="Genomic_DNA"/>
</dbReference>
<evidence type="ECO:0000313" key="5">
    <source>
        <dbReference type="Proteomes" id="UP001056426"/>
    </source>
</evidence>
<dbReference type="KEGG" id="alkq:M9189_11620"/>